<reference evidence="1" key="1">
    <citation type="submission" date="2020-08" db="EMBL/GenBank/DDBJ databases">
        <title>Multicomponent nature underlies the extraordinary mechanical properties of spider dragline silk.</title>
        <authorList>
            <person name="Kono N."/>
            <person name="Nakamura H."/>
            <person name="Mori M."/>
            <person name="Yoshida Y."/>
            <person name="Ohtoshi R."/>
            <person name="Malay A.D."/>
            <person name="Moran D.A.P."/>
            <person name="Tomita M."/>
            <person name="Numata K."/>
            <person name="Arakawa K."/>
        </authorList>
    </citation>
    <scope>NUCLEOTIDE SEQUENCE</scope>
</reference>
<evidence type="ECO:0000313" key="2">
    <source>
        <dbReference type="Proteomes" id="UP000887013"/>
    </source>
</evidence>
<accession>A0A8X6NER9</accession>
<dbReference type="Proteomes" id="UP000887013">
    <property type="component" value="Unassembled WGS sequence"/>
</dbReference>
<sequence length="231" mass="26509">MVPFSSTTYGKCLRQLDMAYSLSSESMFVEIYSEIKQAYKNGVPSSAEITDSRYCDSYKDSLLPDRIVLGINDIRLQELLRRERELTLDKYIDFKGAAEYASMKGKEIHLVICEIKSSSESHKHLSDTGKELNKQWYRFCGKLNKFKKEFCLVWGKSVCSKCGSNNHFAKVCSKKMLKPSKVHELNDNIVKVWINNVKNKTTDDILCVKLINKKKGHFQIDIKTSVNILGK</sequence>
<dbReference type="AlphaFoldDB" id="A0A8X6NER9"/>
<name>A0A8X6NER9_NEPPI</name>
<protein>
    <submittedName>
        <fullName evidence="1">Uncharacterized protein</fullName>
    </submittedName>
</protein>
<comment type="caution">
    <text evidence="1">The sequence shown here is derived from an EMBL/GenBank/DDBJ whole genome shotgun (WGS) entry which is preliminary data.</text>
</comment>
<dbReference type="OrthoDB" id="5985287at2759"/>
<keyword evidence="2" id="KW-1185">Reference proteome</keyword>
<dbReference type="EMBL" id="BMAW01057459">
    <property type="protein sequence ID" value="GFT11240.1"/>
    <property type="molecule type" value="Genomic_DNA"/>
</dbReference>
<proteinExistence type="predicted"/>
<gene>
    <name evidence="1" type="ORF">NPIL_531221</name>
</gene>
<organism evidence="1 2">
    <name type="scientific">Nephila pilipes</name>
    <name type="common">Giant wood spider</name>
    <name type="synonym">Nephila maculata</name>
    <dbReference type="NCBI Taxonomy" id="299642"/>
    <lineage>
        <taxon>Eukaryota</taxon>
        <taxon>Metazoa</taxon>
        <taxon>Ecdysozoa</taxon>
        <taxon>Arthropoda</taxon>
        <taxon>Chelicerata</taxon>
        <taxon>Arachnida</taxon>
        <taxon>Araneae</taxon>
        <taxon>Araneomorphae</taxon>
        <taxon>Entelegynae</taxon>
        <taxon>Araneoidea</taxon>
        <taxon>Nephilidae</taxon>
        <taxon>Nephila</taxon>
    </lineage>
</organism>
<evidence type="ECO:0000313" key="1">
    <source>
        <dbReference type="EMBL" id="GFT11240.1"/>
    </source>
</evidence>